<name>A0AAW1D7U4_9HEMI</name>
<sequence length="544" mass="62450">MSPESALEVGDNLDDLRRIQSLEATKERIMIASDHMKTRLEWQATGTAVQTGYSCGYCKSPNTNFSHGMWAHELTVEDYQNLIDRGWRRSGMYCYKPTMTQTCCPLYTIRCDATNLKLSKSQKKILKRMTKFLKDGIKQNTNEETCAEKESVGALEGENSHEAALLERVTDKFQRNKTKMTSIDESVNENKLVRDSSSNPTVSVLNPSNIEPKDESAVTKLDTKESIRLKTPRPGDGMDPSKPQCKKAKILRLERKKKKLEEKEAPMEINKSNNEPKEKSLEDFIRESQQTGSKNVLELRLVNSSPPSDEFQATFEESHALYAKYQMTIHKDPPSKCSKSGYIRFLIRSPLQPYKDDQGPPPGYGSFHQQYWLNGKLIAVGVIDILPKCISSVYFFYDPDYSFLSLGTYGSLRELELVRSFAEKCTNLKYYYMGFYIHSCPKMKYKARLTPSYLLCPEVYSWHPVEQCIPKLNLVKYSRLNDDESAVCEDSNISLNQVLILWNHTAMTYGTYKSRSRKQDENEVKEYAELVGKRASQNMLLFRE</sequence>
<protein>
    <recommendedName>
        <fullName evidence="5">Arginyl-tRNA--protein transferase 1</fullName>
        <shortName evidence="5">Arginyltransferase 1</shortName>
        <shortName evidence="5">R-transferase 1</shortName>
        <ecNumber evidence="5">2.3.2.8</ecNumber>
    </recommendedName>
    <alternativeName>
        <fullName evidence="5">Arginine-tRNA--protein transferase 1</fullName>
    </alternativeName>
</protein>
<feature type="domain" description="N-end rule aminoacyl transferase C-terminal" evidence="8">
    <location>
        <begin position="317"/>
        <end position="456"/>
    </location>
</feature>
<dbReference type="EC" id="2.3.2.8" evidence="5"/>
<keyword evidence="2 5" id="KW-0808">Transferase</keyword>
<organism evidence="9 10">
    <name type="scientific">Rhynocoris fuscipes</name>
    <dbReference type="NCBI Taxonomy" id="488301"/>
    <lineage>
        <taxon>Eukaryota</taxon>
        <taxon>Metazoa</taxon>
        <taxon>Ecdysozoa</taxon>
        <taxon>Arthropoda</taxon>
        <taxon>Hexapoda</taxon>
        <taxon>Insecta</taxon>
        <taxon>Pterygota</taxon>
        <taxon>Neoptera</taxon>
        <taxon>Paraneoptera</taxon>
        <taxon>Hemiptera</taxon>
        <taxon>Heteroptera</taxon>
        <taxon>Panheteroptera</taxon>
        <taxon>Cimicomorpha</taxon>
        <taxon>Reduviidae</taxon>
        <taxon>Harpactorinae</taxon>
        <taxon>Harpactorini</taxon>
        <taxon>Rhynocoris</taxon>
    </lineage>
</organism>
<evidence type="ECO:0000256" key="1">
    <source>
        <dbReference type="ARBA" id="ARBA00009991"/>
    </source>
</evidence>
<keyword evidence="3 5" id="KW-0833">Ubl conjugation pathway</keyword>
<feature type="compositionally biased region" description="Polar residues" evidence="6">
    <location>
        <begin position="195"/>
        <end position="209"/>
    </location>
</feature>
<comment type="catalytic activity">
    <reaction evidence="5">
        <text>an N-terminal L-alpha-aminoacyl-[protein] + L-arginyl-tRNA(Arg) = an N-terminal L-arginyl-L-aminoacyl-[protein] + tRNA(Arg) + H(+)</text>
        <dbReference type="Rhea" id="RHEA:10208"/>
        <dbReference type="Rhea" id="RHEA-COMP:9658"/>
        <dbReference type="Rhea" id="RHEA-COMP:9673"/>
        <dbReference type="Rhea" id="RHEA-COMP:10636"/>
        <dbReference type="Rhea" id="RHEA-COMP:10638"/>
        <dbReference type="ChEBI" id="CHEBI:15378"/>
        <dbReference type="ChEBI" id="CHEBI:78442"/>
        <dbReference type="ChEBI" id="CHEBI:78513"/>
        <dbReference type="ChEBI" id="CHEBI:78597"/>
        <dbReference type="ChEBI" id="CHEBI:83562"/>
        <dbReference type="EC" id="2.3.2.8"/>
    </reaction>
</comment>
<comment type="similarity">
    <text evidence="1 5">Belongs to the R-transferase family.</text>
</comment>
<feature type="compositionally biased region" description="Basic and acidic residues" evidence="6">
    <location>
        <begin position="211"/>
        <end position="221"/>
    </location>
</feature>
<feature type="domain" description="N-end aminoacyl transferase N-terminal" evidence="7">
    <location>
        <begin position="53"/>
        <end position="124"/>
    </location>
</feature>
<dbReference type="PANTHER" id="PTHR21367:SF1">
    <property type="entry name" value="ARGINYL-TRNA--PROTEIN TRANSFERASE 1"/>
    <property type="match status" value="1"/>
</dbReference>
<evidence type="ECO:0000256" key="6">
    <source>
        <dbReference type="SAM" id="MobiDB-lite"/>
    </source>
</evidence>
<dbReference type="PANTHER" id="PTHR21367">
    <property type="entry name" value="ARGININE-TRNA-PROTEIN TRANSFERASE 1"/>
    <property type="match status" value="1"/>
</dbReference>
<evidence type="ECO:0000259" key="7">
    <source>
        <dbReference type="Pfam" id="PF04376"/>
    </source>
</evidence>
<evidence type="ECO:0000256" key="5">
    <source>
        <dbReference type="PIRNR" id="PIRNR037207"/>
    </source>
</evidence>
<gene>
    <name evidence="9" type="ORF">O3M35_008515</name>
</gene>
<accession>A0AAW1D7U4</accession>
<comment type="function">
    <text evidence="5">Involved in the post-translational conjugation of arginine to the N-terminal aspartate or glutamate of a protein. This arginylation is required for degradation of the protein via the ubiquitin pathway.</text>
</comment>
<dbReference type="SUPFAM" id="SSF55729">
    <property type="entry name" value="Acyl-CoA N-acyltransferases (Nat)"/>
    <property type="match status" value="1"/>
</dbReference>
<keyword evidence="10" id="KW-1185">Reference proteome</keyword>
<evidence type="ECO:0000313" key="10">
    <source>
        <dbReference type="Proteomes" id="UP001461498"/>
    </source>
</evidence>
<evidence type="ECO:0000313" key="9">
    <source>
        <dbReference type="EMBL" id="KAK9506617.1"/>
    </source>
</evidence>
<dbReference type="InterPro" id="IPR030700">
    <property type="entry name" value="N-end_Aminoacyl_Trfase"/>
</dbReference>
<dbReference type="EMBL" id="JAPXFL010000005">
    <property type="protein sequence ID" value="KAK9506617.1"/>
    <property type="molecule type" value="Genomic_DNA"/>
</dbReference>
<dbReference type="GO" id="GO:0005737">
    <property type="term" value="C:cytoplasm"/>
    <property type="evidence" value="ECO:0007669"/>
    <property type="project" value="TreeGrafter"/>
</dbReference>
<dbReference type="InterPro" id="IPR007471">
    <property type="entry name" value="N-end_Aminoacyl_Trfase_N"/>
</dbReference>
<dbReference type="InterPro" id="IPR016181">
    <property type="entry name" value="Acyl_CoA_acyltransferase"/>
</dbReference>
<comment type="caution">
    <text evidence="9">The sequence shown here is derived from an EMBL/GenBank/DDBJ whole genome shotgun (WGS) entry which is preliminary data.</text>
</comment>
<proteinExistence type="inferred from homology"/>
<dbReference type="PIRSF" id="PIRSF037207">
    <property type="entry name" value="ATE1_euk"/>
    <property type="match status" value="1"/>
</dbReference>
<dbReference type="InterPro" id="IPR007472">
    <property type="entry name" value="N-end_Aminoacyl_Trfase_C"/>
</dbReference>
<reference evidence="9 10" key="1">
    <citation type="submission" date="2022-12" db="EMBL/GenBank/DDBJ databases">
        <title>Chromosome-level genome assembly of true bugs.</title>
        <authorList>
            <person name="Ma L."/>
            <person name="Li H."/>
        </authorList>
    </citation>
    <scope>NUCLEOTIDE SEQUENCE [LARGE SCALE GENOMIC DNA]</scope>
    <source>
        <strain evidence="9">Lab_2022b</strain>
    </source>
</reference>
<evidence type="ECO:0000256" key="4">
    <source>
        <dbReference type="ARBA" id="ARBA00023315"/>
    </source>
</evidence>
<feature type="region of interest" description="Disordered" evidence="6">
    <location>
        <begin position="192"/>
        <end position="221"/>
    </location>
</feature>
<dbReference type="AlphaFoldDB" id="A0AAW1D7U4"/>
<evidence type="ECO:0000256" key="2">
    <source>
        <dbReference type="ARBA" id="ARBA00022679"/>
    </source>
</evidence>
<dbReference type="Pfam" id="PF04376">
    <property type="entry name" value="ATE_N"/>
    <property type="match status" value="1"/>
</dbReference>
<dbReference type="InterPro" id="IPR017137">
    <property type="entry name" value="Arg-tRNA-P_Trfase_1_euk"/>
</dbReference>
<evidence type="ECO:0000259" key="8">
    <source>
        <dbReference type="Pfam" id="PF04377"/>
    </source>
</evidence>
<dbReference type="Pfam" id="PF04377">
    <property type="entry name" value="ATE_C"/>
    <property type="match status" value="1"/>
</dbReference>
<dbReference type="GO" id="GO:0004057">
    <property type="term" value="F:arginyl-tRNA--protein transferase activity"/>
    <property type="evidence" value="ECO:0007669"/>
    <property type="project" value="UniProtKB-EC"/>
</dbReference>
<keyword evidence="4 5" id="KW-0012">Acyltransferase</keyword>
<dbReference type="Proteomes" id="UP001461498">
    <property type="component" value="Unassembled WGS sequence"/>
</dbReference>
<evidence type="ECO:0000256" key="3">
    <source>
        <dbReference type="ARBA" id="ARBA00022786"/>
    </source>
</evidence>